<dbReference type="InterPro" id="IPR009057">
    <property type="entry name" value="Homeodomain-like_sf"/>
</dbReference>
<evidence type="ECO:0000256" key="3">
    <source>
        <dbReference type="ARBA" id="ARBA00023163"/>
    </source>
</evidence>
<dbReference type="Proteomes" id="UP000061809">
    <property type="component" value="Chromosome"/>
</dbReference>
<reference evidence="6" key="2">
    <citation type="submission" date="2023-03" db="EMBL/GenBank/DDBJ databases">
        <title>DFI Biobank Strains.</title>
        <authorList>
            <person name="Mostad J."/>
            <person name="Paddock L."/>
            <person name="Medina S."/>
            <person name="Waligurski E."/>
            <person name="Barat B."/>
            <person name="Smith R."/>
            <person name="Burgo V."/>
            <person name="Metcalfe C."/>
            <person name="Woodson C."/>
            <person name="Sundararajan A."/>
            <person name="Ramaswamy R."/>
            <person name="Lin H."/>
            <person name="Pamer E.G."/>
        </authorList>
    </citation>
    <scope>NUCLEOTIDE SEQUENCE</scope>
    <source>
        <strain evidence="6">DFI.9.5</strain>
    </source>
</reference>
<dbReference type="EMBL" id="JAVSNH010000002">
    <property type="protein sequence ID" value="MDT4513833.1"/>
    <property type="molecule type" value="Genomic_DNA"/>
</dbReference>
<dbReference type="Proteomes" id="UP001221924">
    <property type="component" value="Unassembled WGS sequence"/>
</dbReference>
<evidence type="ECO:0000313" key="8">
    <source>
        <dbReference type="Proteomes" id="UP000061809"/>
    </source>
</evidence>
<evidence type="ECO:0000256" key="1">
    <source>
        <dbReference type="ARBA" id="ARBA00023015"/>
    </source>
</evidence>
<sequence>MLKVLLLSDFTSAYSRLLLKGFLRYSMEVGNWRFYRIPLSREDFNDEKAIETVIDIAQRWGADAIMGQLSEVNTERLRSIGIPVILQNYTNRVDGISNITGDYYGTGEMAANYFLRKGYTNFAFYGTSDTIWSREREEGFCTRLAEVGQHAYIYNEESNIRYGSTSDQQTLQAWLQQLPHPTALFACDDVFALRITEVCGISNIQVPQDLAVLGVDNDEILCNMSDPPLSSIVLDVKNGGYQAAKLLHSIVKDKQLPQFNIVINPIRIERRKSTEGYSVSDKLVLGALKLIETENNGLISITEILNRLCVSRRVLEKHFRKEVGISIYQYILDYRTSCFAEKLLTSDLPIMDIAFELGYEDYINLTKSFKRIYQMTPTQYRNYYKYGKTTTIINPNNQ</sequence>
<reference evidence="5 8" key="1">
    <citation type="journal article" date="2015" name="Science">
        <title>Genetic determinants of in vivo fitness and diet responsiveness in multiple human gut Bacteroides.</title>
        <authorList>
            <person name="Wu M."/>
            <person name="McNulty N.P."/>
            <person name="Rodionov D.A."/>
            <person name="Khoroshkin M.S."/>
            <person name="Griffin N.W."/>
            <person name="Cheng J."/>
            <person name="Latreille P."/>
            <person name="Kerstetter R.A."/>
            <person name="Terrapon N."/>
            <person name="Henrissat B."/>
            <person name="Osterman A.L."/>
            <person name="Gordon J.I."/>
        </authorList>
    </citation>
    <scope>NUCLEOTIDE SEQUENCE [LARGE SCALE GENOMIC DNA]</scope>
    <source>
        <strain evidence="5 8">WH2</strain>
    </source>
</reference>
<dbReference type="InterPro" id="IPR046335">
    <property type="entry name" value="LacI/GalR-like_sensor"/>
</dbReference>
<evidence type="ECO:0000313" key="6">
    <source>
        <dbReference type="EMBL" id="MDE8696194.1"/>
    </source>
</evidence>
<dbReference type="CDD" id="cd01543">
    <property type="entry name" value="PBP1_XylR"/>
    <property type="match status" value="1"/>
</dbReference>
<dbReference type="InterPro" id="IPR028082">
    <property type="entry name" value="Peripla_BP_I"/>
</dbReference>
<dbReference type="STRING" id="246787.BcellWH2_03473"/>
<dbReference type="eggNOG" id="COG4977">
    <property type="taxonomic scope" value="Bacteria"/>
</dbReference>
<dbReference type="InterPro" id="IPR018060">
    <property type="entry name" value="HTH_AraC"/>
</dbReference>
<dbReference type="RefSeq" id="WP_007219590.1">
    <property type="nucleotide sequence ID" value="NZ_CABMLT010000018.1"/>
</dbReference>
<dbReference type="Gene3D" id="3.40.50.2300">
    <property type="match status" value="2"/>
</dbReference>
<dbReference type="GeneID" id="66305227"/>
<dbReference type="SMART" id="SM00342">
    <property type="entry name" value="HTH_ARAC"/>
    <property type="match status" value="1"/>
</dbReference>
<keyword evidence="3" id="KW-0804">Transcription</keyword>
<protein>
    <submittedName>
        <fullName evidence="6">XylR family transcriptional regulator</fullName>
    </submittedName>
    <submittedName>
        <fullName evidence="5">Xylose operon regulatory protein</fullName>
    </submittedName>
</protein>
<dbReference type="GO" id="GO:0003700">
    <property type="term" value="F:DNA-binding transcription factor activity"/>
    <property type="evidence" value="ECO:0007669"/>
    <property type="project" value="InterPro"/>
</dbReference>
<evidence type="ECO:0000313" key="7">
    <source>
        <dbReference type="EMBL" id="MDT4513833.1"/>
    </source>
</evidence>
<reference evidence="7" key="3">
    <citation type="submission" date="2023-08" db="EMBL/GenBank/DDBJ databases">
        <title>Reintroducing virulent viruses to syntetic microbiomes.</title>
        <authorList>
            <person name="Wilde J."/>
            <person name="Boyes R."/>
            <person name="Robinson A.V."/>
            <person name="Daisley B.A."/>
            <person name="Allen-Vercoe E."/>
        </authorList>
    </citation>
    <scope>NUCLEOTIDE SEQUENCE</scope>
    <source>
        <strain evidence="7">225I_12FAA</strain>
    </source>
</reference>
<dbReference type="Pfam" id="PF13377">
    <property type="entry name" value="Peripla_BP_3"/>
    <property type="match status" value="1"/>
</dbReference>
<organism evidence="5 8">
    <name type="scientific">Bacteroides cellulosilyticus</name>
    <dbReference type="NCBI Taxonomy" id="246787"/>
    <lineage>
        <taxon>Bacteria</taxon>
        <taxon>Pseudomonadati</taxon>
        <taxon>Bacteroidota</taxon>
        <taxon>Bacteroidia</taxon>
        <taxon>Bacteroidales</taxon>
        <taxon>Bacteroidaceae</taxon>
        <taxon>Bacteroides</taxon>
    </lineage>
</organism>
<dbReference type="GO" id="GO:0000976">
    <property type="term" value="F:transcription cis-regulatory region binding"/>
    <property type="evidence" value="ECO:0007669"/>
    <property type="project" value="TreeGrafter"/>
</dbReference>
<keyword evidence="1" id="KW-0805">Transcription regulation</keyword>
<dbReference type="PANTHER" id="PTHR30146:SF24">
    <property type="entry name" value="XYLOSE OPERON REGULATORY PROTEIN"/>
    <property type="match status" value="1"/>
</dbReference>
<feature type="domain" description="HTH araC/xylS-type" evidence="4">
    <location>
        <begin position="285"/>
        <end position="383"/>
    </location>
</feature>
<accession>A0A0P0FSY7</accession>
<evidence type="ECO:0000256" key="2">
    <source>
        <dbReference type="ARBA" id="ARBA00023125"/>
    </source>
</evidence>
<dbReference type="AlphaFoldDB" id="A0A0P0FSY7"/>
<evidence type="ECO:0000313" key="5">
    <source>
        <dbReference type="EMBL" id="ALJ60702.1"/>
    </source>
</evidence>
<dbReference type="KEGG" id="bcel:BcellWH2_03473"/>
<dbReference type="Proteomes" id="UP001266995">
    <property type="component" value="Unassembled WGS sequence"/>
</dbReference>
<dbReference type="EMBL" id="JARFID010000023">
    <property type="protein sequence ID" value="MDE8696194.1"/>
    <property type="molecule type" value="Genomic_DNA"/>
</dbReference>
<dbReference type="SUPFAM" id="SSF53822">
    <property type="entry name" value="Periplasmic binding protein-like I"/>
    <property type="match status" value="1"/>
</dbReference>
<dbReference type="SUPFAM" id="SSF46689">
    <property type="entry name" value="Homeodomain-like"/>
    <property type="match status" value="1"/>
</dbReference>
<evidence type="ECO:0000259" key="4">
    <source>
        <dbReference type="PROSITE" id="PS01124"/>
    </source>
</evidence>
<dbReference type="PROSITE" id="PS01124">
    <property type="entry name" value="HTH_ARAC_FAMILY_2"/>
    <property type="match status" value="1"/>
</dbReference>
<dbReference type="Gene3D" id="1.10.10.60">
    <property type="entry name" value="Homeodomain-like"/>
    <property type="match status" value="1"/>
</dbReference>
<dbReference type="eggNOG" id="COG1609">
    <property type="taxonomic scope" value="Bacteria"/>
</dbReference>
<dbReference type="PATRIC" id="fig|246787.4.peg.3590"/>
<dbReference type="PANTHER" id="PTHR30146">
    <property type="entry name" value="LACI-RELATED TRANSCRIPTIONAL REPRESSOR"/>
    <property type="match status" value="1"/>
</dbReference>
<dbReference type="EMBL" id="CP012801">
    <property type="protein sequence ID" value="ALJ60702.1"/>
    <property type="molecule type" value="Genomic_DNA"/>
</dbReference>
<proteinExistence type="predicted"/>
<dbReference type="Pfam" id="PF12833">
    <property type="entry name" value="HTH_18"/>
    <property type="match status" value="1"/>
</dbReference>
<keyword evidence="2" id="KW-0238">DNA-binding</keyword>
<gene>
    <name evidence="5" type="primary">xylR_3</name>
    <name evidence="5" type="ORF">BcellWH2_03473</name>
    <name evidence="6" type="ORF">PZH42_18940</name>
    <name evidence="7" type="ORF">RO785_22970</name>
</gene>
<name>A0A0P0FSY7_9BACE</name>